<dbReference type="AlphaFoldDB" id="A0A843XA49"/>
<dbReference type="Proteomes" id="UP000652761">
    <property type="component" value="Unassembled WGS sequence"/>
</dbReference>
<proteinExistence type="predicted"/>
<organism evidence="1 2">
    <name type="scientific">Colocasia esculenta</name>
    <name type="common">Wild taro</name>
    <name type="synonym">Arum esculentum</name>
    <dbReference type="NCBI Taxonomy" id="4460"/>
    <lineage>
        <taxon>Eukaryota</taxon>
        <taxon>Viridiplantae</taxon>
        <taxon>Streptophyta</taxon>
        <taxon>Embryophyta</taxon>
        <taxon>Tracheophyta</taxon>
        <taxon>Spermatophyta</taxon>
        <taxon>Magnoliopsida</taxon>
        <taxon>Liliopsida</taxon>
        <taxon>Araceae</taxon>
        <taxon>Aroideae</taxon>
        <taxon>Colocasieae</taxon>
        <taxon>Colocasia</taxon>
    </lineage>
</organism>
<name>A0A843XA49_COLES</name>
<keyword evidence="2" id="KW-1185">Reference proteome</keyword>
<accession>A0A843XA49</accession>
<feature type="non-terminal residue" evidence="1">
    <location>
        <position position="1"/>
    </location>
</feature>
<evidence type="ECO:0000313" key="2">
    <source>
        <dbReference type="Proteomes" id="UP000652761"/>
    </source>
</evidence>
<sequence length="96" mass="11019">MGLQLCGLQVWCWLISTVLWPYYVVVEQPLDLSSLTARLKSSSCVVLSGLDASIMNQQSLPVWRRRSFRLELCQWLWLVSGDSPVVFCARSLYAMY</sequence>
<reference evidence="1" key="1">
    <citation type="submission" date="2017-07" db="EMBL/GenBank/DDBJ databases">
        <title>Taro Niue Genome Assembly and Annotation.</title>
        <authorList>
            <person name="Atibalentja N."/>
            <person name="Keating K."/>
            <person name="Fields C.J."/>
        </authorList>
    </citation>
    <scope>NUCLEOTIDE SEQUENCE</scope>
    <source>
        <strain evidence="1">Niue_2</strain>
        <tissue evidence="1">Leaf</tissue>
    </source>
</reference>
<evidence type="ECO:0000313" key="1">
    <source>
        <dbReference type="EMBL" id="MQM16244.1"/>
    </source>
</evidence>
<gene>
    <name evidence="1" type="ORF">Taro_049200</name>
</gene>
<protein>
    <submittedName>
        <fullName evidence="1">Uncharacterized protein</fullName>
    </submittedName>
</protein>
<dbReference type="EMBL" id="NMUH01006915">
    <property type="protein sequence ID" value="MQM16244.1"/>
    <property type="molecule type" value="Genomic_DNA"/>
</dbReference>
<comment type="caution">
    <text evidence="1">The sequence shown here is derived from an EMBL/GenBank/DDBJ whole genome shotgun (WGS) entry which is preliminary data.</text>
</comment>